<dbReference type="GO" id="GO:0048015">
    <property type="term" value="P:phosphatidylinositol-mediated signaling"/>
    <property type="evidence" value="ECO:0007669"/>
    <property type="project" value="TreeGrafter"/>
</dbReference>
<keyword evidence="2" id="KW-0479">Metal-binding</keyword>
<keyword evidence="1" id="KW-0808">Transferase</keyword>
<dbReference type="Pfam" id="PF01363">
    <property type="entry name" value="FYVE"/>
    <property type="match status" value="2"/>
</dbReference>
<reference evidence="8" key="1">
    <citation type="journal article" date="2019" name="MBio">
        <title>Virus Genomes from Deep Sea Sediments Expand the Ocean Megavirome and Support Independent Origins of Viral Gigantism.</title>
        <authorList>
            <person name="Backstrom D."/>
            <person name="Yutin N."/>
            <person name="Jorgensen S.L."/>
            <person name="Dharamshi J."/>
            <person name="Homa F."/>
            <person name="Zaremba-Niedwiedzka K."/>
            <person name="Spang A."/>
            <person name="Wolf Y.I."/>
            <person name="Koonin E.V."/>
            <person name="Ettema T.J."/>
        </authorList>
    </citation>
    <scope>NUCLEOTIDE SEQUENCE</scope>
</reference>
<sequence length="946" mass="109956">MDDEVNFYKNRSKISIISSKNNMEDISFSMMMDKNIKKSESISIQCEENNSNESSDDFEDKIQNMMTAETPPDPFINIQTRTRLRWVDDSSTQKCGLCNEKFRIFLRRHHCVPAGTLITLANGTSKKIENIRINDRVASWNNKIVFNCKVDAVIDQGYKKCMIIRLENDQNFIATADHKILSSLKNDLDYIEMSKLTIKHKVIIYDDNNYQYISISSEPQLYKNGEPQHVYDLSVPGNRSFVANGVVVHNCRTCGDVFCGSCSNNWNIIPECITHIPSSNGIKTDINRDTLLRMCDMCNKKIDLVKKLEVLLKSVQLVEMDIFAFKAMGENSDNADLTDSFIKNVNNIPDMNQMKENQVISFAKSFMDGKLWKQLANFYLSKFREIQYKLPYQDYTEWERNALWTNRKYLKGHDIWTTHLIRSHIYIPEKLDTIVHYMFDDLDDNEIMIKDKDACWQRMCTRLCQPKFSWESSLMLLDILSKIDKNIRDIVTNVIVNSFNQCDDDIFECILPCITYRLVHDDLNEIMIEYVISRAKKSIRISNHIYWAFTIEKENDKMKKICDYLISRLFRELPKNIYDIITGVNNFVHTIETKCSNDRKNPIKDREKIGIIVSPTHPEIGRQKVSNKIFQVEKSANNPIPIVITPIENEENENTELYKKEDLRTDQIVMSIIRIMKKILEEKLEKNLHVVTYHIQPTSSDSGFIGVVNNCKTLYRIEEKLKISISNYIKKHNPDVPTHELTVKFLNSSAFYSVITFLLGIGDRHLDNIMLNDSGEIFHIDYGFVLGKDPKPMKTPAMRISEGMLDAIGGFHSESYQQFKDLCYDIYEISRRHVNTFVCLLSLLPKQNTGGTRTNPKISDKRVLREIVKRFAPGETCKQARTILHTRIDKSSNITNRSKYHIVDFFHRHNKEKTLTNVLTYTLSSTYNGTANMVQGIWDYVSNIIR</sequence>
<dbReference type="Gene3D" id="3.30.1010.10">
    <property type="entry name" value="Phosphatidylinositol 3-kinase Catalytic Subunit, Chain A, domain 4"/>
    <property type="match status" value="1"/>
</dbReference>
<dbReference type="GO" id="GO:0016539">
    <property type="term" value="P:intein-mediated protein splicing"/>
    <property type="evidence" value="ECO:0007669"/>
    <property type="project" value="InterPro"/>
</dbReference>
<evidence type="ECO:0000313" key="8">
    <source>
        <dbReference type="EMBL" id="QBK91610.1"/>
    </source>
</evidence>
<keyword evidence="3" id="KW-0863">Zinc-finger</keyword>
<dbReference type="Pfam" id="PF00454">
    <property type="entry name" value="PI3_PI4_kinase"/>
    <property type="match status" value="1"/>
</dbReference>
<keyword evidence="5" id="KW-0862">Zinc</keyword>
<dbReference type="PANTHER" id="PTHR10048">
    <property type="entry name" value="PHOSPHATIDYLINOSITOL KINASE"/>
    <property type="match status" value="1"/>
</dbReference>
<dbReference type="NCBIfam" id="TIGR01443">
    <property type="entry name" value="intein_Cterm"/>
    <property type="match status" value="1"/>
</dbReference>
<keyword evidence="4 8" id="KW-0418">Kinase</keyword>
<dbReference type="Gene3D" id="1.10.1070.11">
    <property type="entry name" value="Phosphatidylinositol 3-/4-kinase, catalytic domain"/>
    <property type="match status" value="1"/>
</dbReference>
<dbReference type="SUPFAM" id="SSF48371">
    <property type="entry name" value="ARM repeat"/>
    <property type="match status" value="1"/>
</dbReference>
<dbReference type="InterPro" id="IPR036844">
    <property type="entry name" value="Hint_dom_sf"/>
</dbReference>
<dbReference type="PROSITE" id="PS50178">
    <property type="entry name" value="ZF_FYVE"/>
    <property type="match status" value="1"/>
</dbReference>
<evidence type="ECO:0000259" key="7">
    <source>
        <dbReference type="PROSITE" id="PS50290"/>
    </source>
</evidence>
<dbReference type="PROSITE" id="PS50290">
    <property type="entry name" value="PI3_4_KINASE_3"/>
    <property type="match status" value="1"/>
</dbReference>
<dbReference type="GO" id="GO:0006897">
    <property type="term" value="P:endocytosis"/>
    <property type="evidence" value="ECO:0007669"/>
    <property type="project" value="TreeGrafter"/>
</dbReference>
<evidence type="ECO:0000256" key="4">
    <source>
        <dbReference type="ARBA" id="ARBA00022777"/>
    </source>
</evidence>
<dbReference type="InterPro" id="IPR015433">
    <property type="entry name" value="PI3/4_kinase"/>
</dbReference>
<dbReference type="EMBL" id="MK500553">
    <property type="protein sequence ID" value="QBK91610.1"/>
    <property type="molecule type" value="Genomic_DNA"/>
</dbReference>
<dbReference type="InterPro" id="IPR000306">
    <property type="entry name" value="Znf_FYVE"/>
</dbReference>
<dbReference type="GO" id="GO:0034271">
    <property type="term" value="C:phosphatidylinositol 3-kinase complex, class III, type I"/>
    <property type="evidence" value="ECO:0007669"/>
    <property type="project" value="TreeGrafter"/>
</dbReference>
<dbReference type="InterPro" id="IPR006141">
    <property type="entry name" value="Intein_N"/>
</dbReference>
<dbReference type="GO" id="GO:0016303">
    <property type="term" value="F:1-phosphatidylinositol-3-kinase activity"/>
    <property type="evidence" value="ECO:0007669"/>
    <property type="project" value="TreeGrafter"/>
</dbReference>
<dbReference type="SUPFAM" id="SSF57903">
    <property type="entry name" value="FYVE/PHD zinc finger"/>
    <property type="match status" value="2"/>
</dbReference>
<dbReference type="InterPro" id="IPR000403">
    <property type="entry name" value="PI3/4_kinase_cat_dom"/>
</dbReference>
<dbReference type="NCBIfam" id="TIGR01445">
    <property type="entry name" value="intein_Nterm"/>
    <property type="match status" value="1"/>
</dbReference>
<gene>
    <name evidence="8" type="ORF">LCPAC302_02300</name>
</gene>
<dbReference type="Gene3D" id="3.30.40.10">
    <property type="entry name" value="Zinc/RING finger domain, C3HC4 (zinc finger)"/>
    <property type="match status" value="1"/>
</dbReference>
<dbReference type="InterPro" id="IPR042236">
    <property type="entry name" value="PI3K_accessory_sf"/>
</dbReference>
<organism evidence="8">
    <name type="scientific">Pithovirus LCPAC302</name>
    <dbReference type="NCBI Taxonomy" id="2506593"/>
    <lineage>
        <taxon>Viruses</taxon>
        <taxon>Pithoviruses</taxon>
    </lineage>
</organism>
<dbReference type="SUPFAM" id="SSF56112">
    <property type="entry name" value="Protein kinase-like (PK-like)"/>
    <property type="match status" value="1"/>
</dbReference>
<accession>A0A481Z8Z6</accession>
<evidence type="ECO:0000256" key="5">
    <source>
        <dbReference type="ARBA" id="ARBA00022833"/>
    </source>
</evidence>
<dbReference type="Gene3D" id="1.25.40.70">
    <property type="entry name" value="Phosphatidylinositol 3-kinase, accessory domain (PIK)"/>
    <property type="match status" value="1"/>
</dbReference>
<proteinExistence type="predicted"/>
<dbReference type="Gene3D" id="2.170.16.10">
    <property type="entry name" value="Hedgehog/Intein (Hint) domain"/>
    <property type="match status" value="1"/>
</dbReference>
<dbReference type="InterPro" id="IPR030934">
    <property type="entry name" value="Intein_C"/>
</dbReference>
<dbReference type="CDD" id="cd00081">
    <property type="entry name" value="Hint"/>
    <property type="match status" value="1"/>
</dbReference>
<dbReference type="InterPro" id="IPR003587">
    <property type="entry name" value="Hint_dom_N"/>
</dbReference>
<dbReference type="SMART" id="SM00306">
    <property type="entry name" value="HintN"/>
    <property type="match status" value="1"/>
</dbReference>
<dbReference type="SMART" id="SM00146">
    <property type="entry name" value="PI3Kc"/>
    <property type="match status" value="1"/>
</dbReference>
<evidence type="ECO:0000256" key="3">
    <source>
        <dbReference type="ARBA" id="ARBA00022771"/>
    </source>
</evidence>
<dbReference type="GO" id="GO:0008270">
    <property type="term" value="F:zinc ion binding"/>
    <property type="evidence" value="ECO:0007669"/>
    <property type="project" value="UniProtKB-KW"/>
</dbReference>
<dbReference type="InterPro" id="IPR003586">
    <property type="entry name" value="Hint_dom_C"/>
</dbReference>
<dbReference type="InterPro" id="IPR018936">
    <property type="entry name" value="PI3/4_kinase_CS"/>
</dbReference>
<evidence type="ECO:0000256" key="2">
    <source>
        <dbReference type="ARBA" id="ARBA00022723"/>
    </source>
</evidence>
<dbReference type="PANTHER" id="PTHR10048:SF7">
    <property type="entry name" value="PHOSPHATIDYLINOSITOL 3-KINASE CATALYTIC SUBUNIT TYPE 3"/>
    <property type="match status" value="1"/>
</dbReference>
<dbReference type="InterPro" id="IPR016024">
    <property type="entry name" value="ARM-type_fold"/>
</dbReference>
<feature type="domain" description="PI3K/PI4K catalytic" evidence="7">
    <location>
        <begin position="626"/>
        <end position="896"/>
    </location>
</feature>
<dbReference type="SMART" id="SM00305">
    <property type="entry name" value="HintC"/>
    <property type="match status" value="1"/>
</dbReference>
<protein>
    <submittedName>
        <fullName evidence="8">Phosphatidylinositol 3- and 4-kinase</fullName>
    </submittedName>
</protein>
<dbReference type="SUPFAM" id="SSF51294">
    <property type="entry name" value="Hedgehog/intein (Hint) domain"/>
    <property type="match status" value="1"/>
</dbReference>
<dbReference type="InterPro" id="IPR011009">
    <property type="entry name" value="Kinase-like_dom_sf"/>
</dbReference>
<dbReference type="InterPro" id="IPR036940">
    <property type="entry name" value="PI3/4_kinase_cat_sf"/>
</dbReference>
<dbReference type="InterPro" id="IPR011011">
    <property type="entry name" value="Znf_FYVE_PHD"/>
</dbReference>
<dbReference type="GO" id="GO:0034272">
    <property type="term" value="C:phosphatidylinositol 3-kinase complex, class III, type II"/>
    <property type="evidence" value="ECO:0007669"/>
    <property type="project" value="TreeGrafter"/>
</dbReference>
<name>A0A481Z8Z6_9VIRU</name>
<evidence type="ECO:0000256" key="1">
    <source>
        <dbReference type="ARBA" id="ARBA00022679"/>
    </source>
</evidence>
<feature type="domain" description="FYVE-type" evidence="6">
    <location>
        <begin position="238"/>
        <end position="303"/>
    </location>
</feature>
<evidence type="ECO:0000259" key="6">
    <source>
        <dbReference type="PROSITE" id="PS50178"/>
    </source>
</evidence>
<dbReference type="PROSITE" id="PS50817">
    <property type="entry name" value="INTEIN_N_TER"/>
    <property type="match status" value="1"/>
</dbReference>
<dbReference type="PROSITE" id="PS50818">
    <property type="entry name" value="INTEIN_C_TER"/>
    <property type="match status" value="1"/>
</dbReference>
<dbReference type="PROSITE" id="PS00916">
    <property type="entry name" value="PI3_4_KINASE_2"/>
    <property type="match status" value="1"/>
</dbReference>
<dbReference type="InterPro" id="IPR013083">
    <property type="entry name" value="Znf_RING/FYVE/PHD"/>
</dbReference>
<dbReference type="InterPro" id="IPR017455">
    <property type="entry name" value="Znf_FYVE-rel"/>
</dbReference>